<evidence type="ECO:0000313" key="3">
    <source>
        <dbReference type="EMBL" id="ROR22336.1"/>
    </source>
</evidence>
<dbReference type="Gene3D" id="3.40.50.720">
    <property type="entry name" value="NAD(P)-binding Rossmann-like Domain"/>
    <property type="match status" value="1"/>
</dbReference>
<feature type="domain" description="Quinate/shikimate 5-dehydrogenase/glutamyl-tRNA reductase" evidence="1">
    <location>
        <begin position="146"/>
        <end position="250"/>
    </location>
</feature>
<dbReference type="Pfam" id="PF01488">
    <property type="entry name" value="Shikimate_DH"/>
    <property type="match status" value="1"/>
</dbReference>
<evidence type="ECO:0000313" key="4">
    <source>
        <dbReference type="Proteomes" id="UP000273083"/>
    </source>
</evidence>
<dbReference type="AlphaFoldDB" id="A0A3N1X6C9"/>
<evidence type="ECO:0000259" key="1">
    <source>
        <dbReference type="Pfam" id="PF01488"/>
    </source>
</evidence>
<comment type="caution">
    <text evidence="3">The sequence shown here is derived from an EMBL/GenBank/DDBJ whole genome shotgun (WGS) entry which is preliminary data.</text>
</comment>
<dbReference type="InterPro" id="IPR006151">
    <property type="entry name" value="Shikm_DH/Glu-tRNA_Rdtase"/>
</dbReference>
<dbReference type="InterPro" id="IPR031629">
    <property type="entry name" value="DpaA_N"/>
</dbReference>
<dbReference type="SUPFAM" id="SSF51735">
    <property type="entry name" value="NAD(P)-binding Rossmann-fold domains"/>
    <property type="match status" value="1"/>
</dbReference>
<dbReference type="NCBIfam" id="NF006162">
    <property type="entry name" value="PRK08306.1"/>
    <property type="match status" value="1"/>
</dbReference>
<dbReference type="EMBL" id="RJVG01000015">
    <property type="protein sequence ID" value="ROR22336.1"/>
    <property type="molecule type" value="Genomic_DNA"/>
</dbReference>
<dbReference type="RefSeq" id="WP_123610782.1">
    <property type="nucleotide sequence ID" value="NZ_RJVG01000015.1"/>
</dbReference>
<proteinExistence type="predicted"/>
<dbReference type="Proteomes" id="UP000273083">
    <property type="component" value="Unassembled WGS sequence"/>
</dbReference>
<evidence type="ECO:0000259" key="2">
    <source>
        <dbReference type="Pfam" id="PF16924"/>
    </source>
</evidence>
<name>A0A3N1X6C9_9FIRM</name>
<reference evidence="3 4" key="1">
    <citation type="submission" date="2018-11" db="EMBL/GenBank/DDBJ databases">
        <title>Genomic Encyclopedia of Type Strains, Phase IV (KMG-IV): sequencing the most valuable type-strain genomes for metagenomic binning, comparative biology and taxonomic classification.</title>
        <authorList>
            <person name="Goeker M."/>
        </authorList>
    </citation>
    <scope>NUCLEOTIDE SEQUENCE [LARGE SCALE GENOMIC DNA]</scope>
    <source>
        <strain evidence="3 4">DSM 26537</strain>
    </source>
</reference>
<dbReference type="Pfam" id="PF16924">
    <property type="entry name" value="DpaA_N"/>
    <property type="match status" value="1"/>
</dbReference>
<sequence>MSINDTILIIGGDLRQIYMANILISKGLNVVVYGLDHPTLDVNCKKAKSLKDAINMGDIIIGPIPVTRDKTHIYGKEEKKDLKLSTLSEELHSGQFFIGGNIPASLVQICNEKEILYYDLMKDEQITILNSIATAEGTIFEAIKHSTINLHGSKCLILGYGRCATVLAKKLSGLDVDITICARRPENLASAKSFGYEGILLSHLKEYISDFDYIINTIPSVVLSKELLELLSQETTIIDIASAPGGVDYDYAKENNLNAHLCLGLPGKVAPKTSANILVDAIFKIIKKGSE</sequence>
<accession>A0A3N1X6C9</accession>
<protein>
    <submittedName>
        <fullName evidence="3">Dipicolinate synthase subunit A</fullName>
    </submittedName>
</protein>
<keyword evidence="4" id="KW-1185">Reference proteome</keyword>
<dbReference type="InterPro" id="IPR036291">
    <property type="entry name" value="NAD(P)-bd_dom_sf"/>
</dbReference>
<feature type="domain" description="Dipicolinate synthase subunit A N-terminal" evidence="2">
    <location>
        <begin position="7"/>
        <end position="121"/>
    </location>
</feature>
<gene>
    <name evidence="3" type="ORF">EDD66_11521</name>
</gene>
<dbReference type="OrthoDB" id="8840764at2"/>
<organism evidence="3 4">
    <name type="scientific">Mobilisporobacter senegalensis</name>
    <dbReference type="NCBI Taxonomy" id="1329262"/>
    <lineage>
        <taxon>Bacteria</taxon>
        <taxon>Bacillati</taxon>
        <taxon>Bacillota</taxon>
        <taxon>Clostridia</taxon>
        <taxon>Lachnospirales</taxon>
        <taxon>Lachnospiraceae</taxon>
        <taxon>Mobilisporobacter</taxon>
    </lineage>
</organism>